<feature type="active site" description="Nucleophile" evidence="4">
    <location>
        <position position="244"/>
    </location>
</feature>
<dbReference type="EMBL" id="PDLM01000021">
    <property type="protein sequence ID" value="RDW57469.1"/>
    <property type="molecule type" value="Genomic_DNA"/>
</dbReference>
<evidence type="ECO:0000256" key="5">
    <source>
        <dbReference type="SAM" id="MobiDB-lite"/>
    </source>
</evidence>
<evidence type="ECO:0000313" key="7">
    <source>
        <dbReference type="EMBL" id="RDW57469.1"/>
    </source>
</evidence>
<keyword evidence="2 4" id="KW-0442">Lipid degradation</keyword>
<dbReference type="Proteomes" id="UP000256645">
    <property type="component" value="Unassembled WGS sequence"/>
</dbReference>
<feature type="domain" description="PNPLA" evidence="6">
    <location>
        <begin position="200"/>
        <end position="406"/>
    </location>
</feature>
<dbReference type="OrthoDB" id="1658288at2759"/>
<sequence>MALQAVTPEENKINQQTQYAQQGHQSFPAFSQQPFLPQLYPPPPPPPRPSYEHQHIPTQTPSHLPPTPTPSYNNTYQFPPPPVPPRPQPSHNYTTSTVSAPSIPASPPVGQYQVYAAPPQDINHNYNPIYNNSYSVASFTQSDSQIISHAIPNNVGAMVRPPPTPNMSVRSAPTIPVSQAFTGPQRIYRDADQPKIRKILSLDGGGIRGLSTIMILKSIMRTLEDERGYPLEPWQEFDMIGGTSTGGLLAIMLGRLRMSVDECQEAYIQLSRDIFTRKRNQGNVAGRALDRLQANGRFSSEPLEENIQNILRAHGLNPDELLKENDPDACKVFVCAVRGGNGAAAIIRSYRKLKTNDNLLEICKIWEAARATSAASTFFEPIKIGPLRQEFVDGALRHNNPIDLVDNESTGLWPGEDRIIISIGTGSAPGRAVTGHLADLVKTLKDIVTDTEEKNRIFRGAHAQMVEEDRLFRFNVYHGLADVGLEEYENVHIIADFTDEYLEKFDTMRDVVKCVNTMKEGGQRLNYVGGEDLSEILRKASLNEVSCARCSICLQGIRYNDHMFNCIECHVDICIACRGAHDYNHSAKLVRMENLQWQKKMPGIAATKLCSYCTQDRKSRVECKHCGFSLCLFCYLHDDQGDTYYEKHLQQDPDNKDFLVVYGEYFFMRDSYSANCSCSQLNVPSHCERCYSGIEIFANFYFCRTCQLEDGFAQQLCWGCWETDDPAHKSKHDVQIVQIAWDDSLPDGSQDANPKPWGCQECPTGELADCPAPTVQEILAD</sequence>
<comment type="caution">
    <text evidence="7">The sequence shown here is derived from an EMBL/GenBank/DDBJ whole genome shotgun (WGS) entry which is preliminary data.</text>
</comment>
<gene>
    <name evidence="7" type="ORF">BP6252_13807</name>
</gene>
<dbReference type="AlphaFoldDB" id="A0A3D8Q6Q4"/>
<dbReference type="CDD" id="cd07216">
    <property type="entry name" value="Pat17_PNPLA8_PNPLA9_like3"/>
    <property type="match status" value="1"/>
</dbReference>
<dbReference type="GO" id="GO:0016042">
    <property type="term" value="P:lipid catabolic process"/>
    <property type="evidence" value="ECO:0007669"/>
    <property type="project" value="UniProtKB-UniRule"/>
</dbReference>
<proteinExistence type="predicted"/>
<feature type="compositionally biased region" description="Pro residues" evidence="5">
    <location>
        <begin position="39"/>
        <end position="49"/>
    </location>
</feature>
<dbReference type="PANTHER" id="PTHR24185">
    <property type="entry name" value="CALCIUM-INDEPENDENT PHOSPHOLIPASE A2-GAMMA"/>
    <property type="match status" value="1"/>
</dbReference>
<dbReference type="GO" id="GO:0047499">
    <property type="term" value="F:calcium-independent phospholipase A2 activity"/>
    <property type="evidence" value="ECO:0007669"/>
    <property type="project" value="TreeGrafter"/>
</dbReference>
<dbReference type="GO" id="GO:0046486">
    <property type="term" value="P:glycerolipid metabolic process"/>
    <property type="evidence" value="ECO:0007669"/>
    <property type="project" value="UniProtKB-ARBA"/>
</dbReference>
<reference evidence="7 8" key="1">
    <citation type="journal article" date="2018" name="IMA Fungus">
        <title>IMA Genome-F 9: Draft genome sequence of Annulohypoxylon stygium, Aspergillus mulundensis, Berkeleyomyces basicola (syn. Thielaviopsis basicola), Ceratocystis smalleyi, two Cercospora beticola strains, Coleophoma cylindrospora, Fusarium fracticaudum, Phialophora cf. hyalina, and Morchella septimelata.</title>
        <authorList>
            <person name="Wingfield B.D."/>
            <person name="Bills G.F."/>
            <person name="Dong Y."/>
            <person name="Huang W."/>
            <person name="Nel W.J."/>
            <person name="Swalarsk-Parry B.S."/>
            <person name="Vaghefi N."/>
            <person name="Wilken P.M."/>
            <person name="An Z."/>
            <person name="de Beer Z.W."/>
            <person name="De Vos L."/>
            <person name="Chen L."/>
            <person name="Duong T.A."/>
            <person name="Gao Y."/>
            <person name="Hammerbacher A."/>
            <person name="Kikkert J.R."/>
            <person name="Li Y."/>
            <person name="Li H."/>
            <person name="Li K."/>
            <person name="Li Q."/>
            <person name="Liu X."/>
            <person name="Ma X."/>
            <person name="Naidoo K."/>
            <person name="Pethybridge S.J."/>
            <person name="Sun J."/>
            <person name="Steenkamp E.T."/>
            <person name="van der Nest M.A."/>
            <person name="van Wyk S."/>
            <person name="Wingfield M.J."/>
            <person name="Xiong C."/>
            <person name="Yue Q."/>
            <person name="Zhang X."/>
        </authorList>
    </citation>
    <scope>NUCLEOTIDE SEQUENCE [LARGE SCALE GENOMIC DNA]</scope>
    <source>
        <strain evidence="7 8">BP6252</strain>
    </source>
</reference>
<feature type="compositionally biased region" description="Pro residues" evidence="5">
    <location>
        <begin position="78"/>
        <end position="88"/>
    </location>
</feature>
<evidence type="ECO:0000256" key="3">
    <source>
        <dbReference type="ARBA" id="ARBA00023098"/>
    </source>
</evidence>
<dbReference type="SUPFAM" id="SSF52151">
    <property type="entry name" value="FabD/lysophospholipase-like"/>
    <property type="match status" value="1"/>
</dbReference>
<dbReference type="GO" id="GO:0016020">
    <property type="term" value="C:membrane"/>
    <property type="evidence" value="ECO:0007669"/>
    <property type="project" value="TreeGrafter"/>
</dbReference>
<feature type="short sequence motif" description="GXGXXG" evidence="4">
    <location>
        <begin position="204"/>
        <end position="209"/>
    </location>
</feature>
<accession>A0A3D8Q6Q4</accession>
<dbReference type="Gene3D" id="3.40.1090.10">
    <property type="entry name" value="Cytosolic phospholipase A2 catalytic domain"/>
    <property type="match status" value="1"/>
</dbReference>
<evidence type="ECO:0000256" key="1">
    <source>
        <dbReference type="ARBA" id="ARBA00022801"/>
    </source>
</evidence>
<dbReference type="InterPro" id="IPR002641">
    <property type="entry name" value="PNPLA_dom"/>
</dbReference>
<evidence type="ECO:0000259" key="6">
    <source>
        <dbReference type="PROSITE" id="PS51635"/>
    </source>
</evidence>
<feature type="active site" description="Proton acceptor" evidence="4">
    <location>
        <position position="393"/>
    </location>
</feature>
<feature type="short sequence motif" description="GXSXG" evidence="4">
    <location>
        <begin position="242"/>
        <end position="246"/>
    </location>
</feature>
<evidence type="ECO:0000256" key="4">
    <source>
        <dbReference type="PROSITE-ProRule" id="PRU01161"/>
    </source>
</evidence>
<keyword evidence="3 4" id="KW-0443">Lipid metabolism</keyword>
<feature type="region of interest" description="Disordered" evidence="5">
    <location>
        <begin position="1"/>
        <end position="99"/>
    </location>
</feature>
<dbReference type="GO" id="GO:0019369">
    <property type="term" value="P:arachidonate metabolic process"/>
    <property type="evidence" value="ECO:0007669"/>
    <property type="project" value="TreeGrafter"/>
</dbReference>
<evidence type="ECO:0000256" key="2">
    <source>
        <dbReference type="ARBA" id="ARBA00022963"/>
    </source>
</evidence>
<name>A0A3D8Q6Q4_9HELO</name>
<feature type="compositionally biased region" description="Polar residues" evidence="5">
    <location>
        <begin position="13"/>
        <end position="29"/>
    </location>
</feature>
<feature type="short sequence motif" description="DGA/G" evidence="4">
    <location>
        <begin position="393"/>
        <end position="395"/>
    </location>
</feature>
<dbReference type="PANTHER" id="PTHR24185:SF1">
    <property type="entry name" value="CALCIUM-INDEPENDENT PHOSPHOLIPASE A2-GAMMA"/>
    <property type="match status" value="1"/>
</dbReference>
<organism evidence="7 8">
    <name type="scientific">Coleophoma cylindrospora</name>
    <dbReference type="NCBI Taxonomy" id="1849047"/>
    <lineage>
        <taxon>Eukaryota</taxon>
        <taxon>Fungi</taxon>
        <taxon>Dikarya</taxon>
        <taxon>Ascomycota</taxon>
        <taxon>Pezizomycotina</taxon>
        <taxon>Leotiomycetes</taxon>
        <taxon>Helotiales</taxon>
        <taxon>Dermateaceae</taxon>
        <taxon>Coleophoma</taxon>
    </lineage>
</organism>
<keyword evidence="8" id="KW-1185">Reference proteome</keyword>
<dbReference type="STRING" id="1849047.A0A3D8Q6Q4"/>
<dbReference type="InterPro" id="IPR016035">
    <property type="entry name" value="Acyl_Trfase/lysoPLipase"/>
</dbReference>
<evidence type="ECO:0000313" key="8">
    <source>
        <dbReference type="Proteomes" id="UP000256645"/>
    </source>
</evidence>
<keyword evidence="1 4" id="KW-0378">Hydrolase</keyword>
<dbReference type="PROSITE" id="PS51635">
    <property type="entry name" value="PNPLA"/>
    <property type="match status" value="1"/>
</dbReference>
<dbReference type="Pfam" id="PF01734">
    <property type="entry name" value="Patatin"/>
    <property type="match status" value="1"/>
</dbReference>
<protein>
    <recommendedName>
        <fullName evidence="6">PNPLA domain-containing protein</fullName>
    </recommendedName>
</protein>